<reference evidence="2 3" key="1">
    <citation type="journal article" date="2024" name="Nat. Commun.">
        <title>Phylogenomics reveals the evolutionary origins of lichenization in chlorophyte algae.</title>
        <authorList>
            <person name="Puginier C."/>
            <person name="Libourel C."/>
            <person name="Otte J."/>
            <person name="Skaloud P."/>
            <person name="Haon M."/>
            <person name="Grisel S."/>
            <person name="Petersen M."/>
            <person name="Berrin J.G."/>
            <person name="Delaux P.M."/>
            <person name="Dal Grande F."/>
            <person name="Keller J."/>
        </authorList>
    </citation>
    <scope>NUCLEOTIDE SEQUENCE [LARGE SCALE GENOMIC DNA]</scope>
    <source>
        <strain evidence="2 3">SAG 216-7</strain>
    </source>
</reference>
<dbReference type="Proteomes" id="UP001491310">
    <property type="component" value="Unassembled WGS sequence"/>
</dbReference>
<keyword evidence="3" id="KW-1185">Reference proteome</keyword>
<dbReference type="SMART" id="SM00516">
    <property type="entry name" value="SEC14"/>
    <property type="match status" value="1"/>
</dbReference>
<comment type="caution">
    <text evidence="2">The sequence shown here is derived from an EMBL/GenBank/DDBJ whole genome shotgun (WGS) entry which is preliminary data.</text>
</comment>
<sequence length="212" mass="23951">MRVQADGDSDGEDAVLKLKAAVQDTLKADRALEEWCTDKTLRRYLAARNGNVTNATKMLQNTLDWRKSYQPHEISWDSIADEATGKQVIAPCPDRDGRTVVIMRPREERSRNTEAQIRFLVYTLEIASKLADASGQGKITWLVDFKGYSMRNAPSIRVSLTTLSILQNHYPERLGLALCYLPPRLFSLSWKALHPFIDSVTAEKNADNWPAT</sequence>
<dbReference type="EMBL" id="JALJOT010000010">
    <property type="protein sequence ID" value="KAK9906620.1"/>
    <property type="molecule type" value="Genomic_DNA"/>
</dbReference>
<gene>
    <name evidence="2" type="ORF">WJX75_005131</name>
</gene>
<dbReference type="InterPro" id="IPR036273">
    <property type="entry name" value="CRAL/TRIO_N_dom_sf"/>
</dbReference>
<dbReference type="SMART" id="SM01100">
    <property type="entry name" value="CRAL_TRIO_N"/>
    <property type="match status" value="1"/>
</dbReference>
<name>A0ABR2YJF1_9CHLO</name>
<dbReference type="PROSITE" id="PS50191">
    <property type="entry name" value="CRAL_TRIO"/>
    <property type="match status" value="1"/>
</dbReference>
<proteinExistence type="predicted"/>
<dbReference type="Gene3D" id="3.40.525.10">
    <property type="entry name" value="CRAL-TRIO lipid binding domain"/>
    <property type="match status" value="1"/>
</dbReference>
<dbReference type="InterPro" id="IPR052578">
    <property type="entry name" value="PI_Transfer_CRAL-TRIO"/>
</dbReference>
<evidence type="ECO:0000313" key="3">
    <source>
        <dbReference type="Proteomes" id="UP001491310"/>
    </source>
</evidence>
<dbReference type="Pfam" id="PF03765">
    <property type="entry name" value="CRAL_TRIO_N"/>
    <property type="match status" value="1"/>
</dbReference>
<feature type="domain" description="CRAL-TRIO" evidence="1">
    <location>
        <begin position="77"/>
        <end position="204"/>
    </location>
</feature>
<dbReference type="Pfam" id="PF00650">
    <property type="entry name" value="CRAL_TRIO"/>
    <property type="match status" value="1"/>
</dbReference>
<dbReference type="PANTHER" id="PTHR45824:SF6">
    <property type="entry name" value="F16L1.9 PROTEIN"/>
    <property type="match status" value="1"/>
</dbReference>
<dbReference type="PANTHER" id="PTHR45824">
    <property type="entry name" value="GH16843P"/>
    <property type="match status" value="1"/>
</dbReference>
<evidence type="ECO:0000259" key="1">
    <source>
        <dbReference type="PROSITE" id="PS50191"/>
    </source>
</evidence>
<organism evidence="2 3">
    <name type="scientific">Coccomyxa subellipsoidea</name>
    <dbReference type="NCBI Taxonomy" id="248742"/>
    <lineage>
        <taxon>Eukaryota</taxon>
        <taxon>Viridiplantae</taxon>
        <taxon>Chlorophyta</taxon>
        <taxon>core chlorophytes</taxon>
        <taxon>Trebouxiophyceae</taxon>
        <taxon>Trebouxiophyceae incertae sedis</taxon>
        <taxon>Coccomyxaceae</taxon>
        <taxon>Coccomyxa</taxon>
    </lineage>
</organism>
<dbReference type="CDD" id="cd00170">
    <property type="entry name" value="SEC14"/>
    <property type="match status" value="1"/>
</dbReference>
<dbReference type="SUPFAM" id="SSF46938">
    <property type="entry name" value="CRAL/TRIO N-terminal domain"/>
    <property type="match status" value="1"/>
</dbReference>
<dbReference type="InterPro" id="IPR001251">
    <property type="entry name" value="CRAL-TRIO_dom"/>
</dbReference>
<dbReference type="InterPro" id="IPR036865">
    <property type="entry name" value="CRAL-TRIO_dom_sf"/>
</dbReference>
<evidence type="ECO:0000313" key="2">
    <source>
        <dbReference type="EMBL" id="KAK9906620.1"/>
    </source>
</evidence>
<protein>
    <recommendedName>
        <fullName evidence="1">CRAL-TRIO domain-containing protein</fullName>
    </recommendedName>
</protein>
<dbReference type="SUPFAM" id="SSF52087">
    <property type="entry name" value="CRAL/TRIO domain"/>
    <property type="match status" value="1"/>
</dbReference>
<accession>A0ABR2YJF1</accession>
<dbReference type="InterPro" id="IPR011074">
    <property type="entry name" value="CRAL/TRIO_N_dom"/>
</dbReference>